<evidence type="ECO:0000313" key="2">
    <source>
        <dbReference type="EMBL" id="MBR9727939.1"/>
    </source>
</evidence>
<dbReference type="EMBL" id="JAAIKR010000006">
    <property type="protein sequence ID" value="MBR9727939.1"/>
    <property type="molecule type" value="Genomic_DNA"/>
</dbReference>
<gene>
    <name evidence="2" type="ORF">G3R48_08070</name>
</gene>
<organism evidence="2 3">
    <name type="scientific">Shewanella intestini</name>
    <dbReference type="NCBI Taxonomy" id="2017544"/>
    <lineage>
        <taxon>Bacteria</taxon>
        <taxon>Pseudomonadati</taxon>
        <taxon>Pseudomonadota</taxon>
        <taxon>Gammaproteobacteria</taxon>
        <taxon>Alteromonadales</taxon>
        <taxon>Shewanellaceae</taxon>
        <taxon>Shewanella</taxon>
    </lineage>
</organism>
<dbReference type="InterPro" id="IPR020016">
    <property type="entry name" value="Decahaem-assoc_OM_MtrB/PioB"/>
</dbReference>
<evidence type="ECO:0000256" key="1">
    <source>
        <dbReference type="SAM" id="SignalP"/>
    </source>
</evidence>
<keyword evidence="3" id="KW-1185">Reference proteome</keyword>
<dbReference type="NCBIfam" id="TIGR03509">
    <property type="entry name" value="OMP_MtrB_PioB"/>
    <property type="match status" value="1"/>
</dbReference>
<evidence type="ECO:0000313" key="3">
    <source>
        <dbReference type="Proteomes" id="UP000811844"/>
    </source>
</evidence>
<feature type="signal peptide" evidence="1">
    <location>
        <begin position="1"/>
        <end position="21"/>
    </location>
</feature>
<protein>
    <submittedName>
        <fullName evidence="2">MtrB/PioB family decaheme-associated outer membrane protein</fullName>
    </submittedName>
</protein>
<feature type="chain" id="PRO_5047094345" evidence="1">
    <location>
        <begin position="22"/>
        <end position="669"/>
    </location>
</feature>
<dbReference type="Pfam" id="PF11854">
    <property type="entry name" value="MtrB_PioB"/>
    <property type="match status" value="1"/>
</dbReference>
<reference evidence="2 3" key="1">
    <citation type="submission" date="2020-02" db="EMBL/GenBank/DDBJ databases">
        <title>Shewanella WXL01 sp. nov., a marine bacterium isolated from green algae in Luhuitou Fringing Reef (Northern South China Sea).</title>
        <authorList>
            <person name="Wang X."/>
        </authorList>
    </citation>
    <scope>NUCLEOTIDE SEQUENCE [LARGE SCALE GENOMIC DNA]</scope>
    <source>
        <strain evidence="2 3">MCCC 1A01895</strain>
    </source>
</reference>
<keyword evidence="1" id="KW-0732">Signal</keyword>
<comment type="caution">
    <text evidence="2">The sequence shown here is derived from an EMBL/GenBank/DDBJ whole genome shotgun (WGS) entry which is preliminary data.</text>
</comment>
<dbReference type="RefSeq" id="WP_153664397.1">
    <property type="nucleotide sequence ID" value="NZ_JAAIKR010000006.1"/>
</dbReference>
<name>A0ABS5I1P4_9GAMM</name>
<proteinExistence type="predicted"/>
<accession>A0ABS5I1P4</accession>
<dbReference type="Proteomes" id="UP000811844">
    <property type="component" value="Unassembled WGS sequence"/>
</dbReference>
<sequence>MKFKLSVVSLAVASMSSSAMAFDFGVTAANDAQAKSANWKCAQCAPKQALIGKVEIEAGNVNHDDSHAVNTLKYKDGAAAGINANLVVNKQGYRTQLETDALGSEQAQASIKTGYVGRWSVEAHVDDKQKNSADNAQSHWHSQNGDFIHSEEPLAQSLALNRKKYQLGANFQQHNYGSYVTYSTEDKTGKQLSSVSNGHIIAMNLAAPVDTRTQNLSAGLSVKGDNWFSEINYQGSWFANNIDSLTLADSEYLSVSQPADNQSHFVSMLGHYRFTDTYVSGRVVTGNMVQKSELITFSGSAENSAQAHVEVDTLDANLKLSTTAVAGLRITGAIDYAERDNRSDINQYEQFRFNSLTAELVENRTYDTTRAAYKLSGSYPLAKGQKLDAGIERVDTKRTEQDRENTHDNLLWAQWRTSAWSKWDIRLKASYGDKGGSAFLYDDAAATNEGELMRKYYLADKKTTRADIFTTHMPIDSLSINMQAHYAIDDYTNTQVGLVESIDYGVQAGLNWQTNDDVSINVDGGYQWIDNQQASARNNYASYWQADTAEEFGFAGLGFTYTGLSDFGLTIGGDYHYALSFSDSQTEGQDIFGLYESSSHHATLYANYGLSSTMTLGLRYEVERYKSADDTQLPTEYYPGSGPTGLTTLGELNHDYTAHLVMASFRYQF</sequence>